<name>A0ABN8IXI0_9NEOP</name>
<accession>A0ABN8IXI0</accession>
<gene>
    <name evidence="2" type="ORF">IPOD504_LOCUS14800</name>
</gene>
<feature type="non-terminal residue" evidence="2">
    <location>
        <position position="192"/>
    </location>
</feature>
<feature type="region of interest" description="Disordered" evidence="1">
    <location>
        <begin position="1"/>
        <end position="21"/>
    </location>
</feature>
<evidence type="ECO:0000313" key="3">
    <source>
        <dbReference type="Proteomes" id="UP000837857"/>
    </source>
</evidence>
<organism evidence="2 3">
    <name type="scientific">Iphiclides podalirius</name>
    <name type="common">scarce swallowtail</name>
    <dbReference type="NCBI Taxonomy" id="110791"/>
    <lineage>
        <taxon>Eukaryota</taxon>
        <taxon>Metazoa</taxon>
        <taxon>Ecdysozoa</taxon>
        <taxon>Arthropoda</taxon>
        <taxon>Hexapoda</taxon>
        <taxon>Insecta</taxon>
        <taxon>Pterygota</taxon>
        <taxon>Neoptera</taxon>
        <taxon>Endopterygota</taxon>
        <taxon>Lepidoptera</taxon>
        <taxon>Glossata</taxon>
        <taxon>Ditrysia</taxon>
        <taxon>Papilionoidea</taxon>
        <taxon>Papilionidae</taxon>
        <taxon>Papilioninae</taxon>
        <taxon>Iphiclides</taxon>
    </lineage>
</organism>
<evidence type="ECO:0000256" key="1">
    <source>
        <dbReference type="SAM" id="MobiDB-lite"/>
    </source>
</evidence>
<dbReference type="EMBL" id="OW152817">
    <property type="protein sequence ID" value="CAH2069231.1"/>
    <property type="molecule type" value="Genomic_DNA"/>
</dbReference>
<dbReference type="Proteomes" id="UP000837857">
    <property type="component" value="Chromosome 5"/>
</dbReference>
<evidence type="ECO:0000313" key="2">
    <source>
        <dbReference type="EMBL" id="CAH2069231.1"/>
    </source>
</evidence>
<sequence length="192" mass="20415">MYKRAHEGGRKPPRPPLTPSRAADGARALAAFSHGPRTAQAPNAGDSAMVRATFAPVHAITKQLGQTYPNALPGIPVNYSRETPRQLPIVGLVVVTRGKNKGPLGNGAMRQPPEPGPFETMRGLSRAQRQQEVRRRGGRNGAAARRRQRGTSGRSVATPRHALPRSGYAAAVTVCGLGAGQAYSEPLYICLL</sequence>
<proteinExistence type="predicted"/>
<reference evidence="2" key="1">
    <citation type="submission" date="2022-03" db="EMBL/GenBank/DDBJ databases">
        <authorList>
            <person name="Martin H S."/>
        </authorList>
    </citation>
    <scope>NUCLEOTIDE SEQUENCE</scope>
</reference>
<protein>
    <submittedName>
        <fullName evidence="2">Uncharacterized protein</fullName>
    </submittedName>
</protein>
<feature type="region of interest" description="Disordered" evidence="1">
    <location>
        <begin position="125"/>
        <end position="161"/>
    </location>
</feature>
<keyword evidence="3" id="KW-1185">Reference proteome</keyword>
<feature type="compositionally biased region" description="Basic and acidic residues" evidence="1">
    <location>
        <begin position="1"/>
        <end position="10"/>
    </location>
</feature>